<dbReference type="AlphaFoldDB" id="A0A7F5R0G7"/>
<dbReference type="InterPro" id="IPR040096">
    <property type="entry name" value="Ric1"/>
</dbReference>
<dbReference type="PANTHER" id="PTHR22746">
    <property type="entry name" value="RAB6A-GEF COMPLEX PARTNER PROTEIN 1"/>
    <property type="match status" value="1"/>
</dbReference>
<dbReference type="GO" id="GO:0006886">
    <property type="term" value="P:intracellular protein transport"/>
    <property type="evidence" value="ECO:0007669"/>
    <property type="project" value="InterPro"/>
</dbReference>
<accession>A0A7F5R0G7</accession>
<dbReference type="OrthoDB" id="67540at2759"/>
<dbReference type="GO" id="GO:0000139">
    <property type="term" value="C:Golgi membrane"/>
    <property type="evidence" value="ECO:0007669"/>
    <property type="project" value="TreeGrafter"/>
</dbReference>
<keyword evidence="1" id="KW-1185">Reference proteome</keyword>
<dbReference type="Proteomes" id="UP000192223">
    <property type="component" value="Unplaced"/>
</dbReference>
<dbReference type="InParanoid" id="A0A7F5R0G7"/>
<organism evidence="1 2">
    <name type="scientific">Agrilus planipennis</name>
    <name type="common">Emerald ash borer</name>
    <name type="synonym">Agrilus marcopoli</name>
    <dbReference type="NCBI Taxonomy" id="224129"/>
    <lineage>
        <taxon>Eukaryota</taxon>
        <taxon>Metazoa</taxon>
        <taxon>Ecdysozoa</taxon>
        <taxon>Arthropoda</taxon>
        <taxon>Hexapoda</taxon>
        <taxon>Insecta</taxon>
        <taxon>Pterygota</taxon>
        <taxon>Neoptera</taxon>
        <taxon>Endopterygota</taxon>
        <taxon>Coleoptera</taxon>
        <taxon>Polyphaga</taxon>
        <taxon>Elateriformia</taxon>
        <taxon>Buprestoidea</taxon>
        <taxon>Buprestidae</taxon>
        <taxon>Agrilinae</taxon>
        <taxon>Agrilus</taxon>
    </lineage>
</organism>
<protein>
    <submittedName>
        <fullName evidence="2">Guanine nucleotide exchange factor subunit Rich-like</fullName>
    </submittedName>
</protein>
<dbReference type="GO" id="GO:0005829">
    <property type="term" value="C:cytosol"/>
    <property type="evidence" value="ECO:0007669"/>
    <property type="project" value="TreeGrafter"/>
</dbReference>
<proteinExistence type="predicted"/>
<dbReference type="PANTHER" id="PTHR22746:SF10">
    <property type="entry name" value="GUANINE NUCLEOTIDE EXCHANGE FACTOR SUBUNIT RIC1"/>
    <property type="match status" value="1"/>
</dbReference>
<dbReference type="KEGG" id="apln:112904680"/>
<dbReference type="RefSeq" id="XP_025831130.1">
    <property type="nucleotide sequence ID" value="XM_025975345.1"/>
</dbReference>
<dbReference type="GeneID" id="112904680"/>
<gene>
    <name evidence="2" type="primary">LOC112904680</name>
</gene>
<evidence type="ECO:0000313" key="1">
    <source>
        <dbReference type="Proteomes" id="UP000192223"/>
    </source>
</evidence>
<name>A0A7F5R0G7_AGRPL</name>
<dbReference type="GO" id="GO:0042147">
    <property type="term" value="P:retrograde transport, endosome to Golgi"/>
    <property type="evidence" value="ECO:0007669"/>
    <property type="project" value="TreeGrafter"/>
</dbReference>
<reference evidence="2" key="1">
    <citation type="submission" date="2025-08" db="UniProtKB">
        <authorList>
            <consortium name="RefSeq"/>
        </authorList>
    </citation>
    <scope>IDENTIFICATION</scope>
    <source>
        <tissue evidence="2">Entire body</tissue>
    </source>
</reference>
<dbReference type="GO" id="GO:0034066">
    <property type="term" value="C:Ric1-Rgp1 guanyl-nucleotide exchange factor complex"/>
    <property type="evidence" value="ECO:0007669"/>
    <property type="project" value="InterPro"/>
</dbReference>
<sequence>MYFPIGWPKVLKTPELGGSSIKQVTCNREKVLFAILTDDTISIWFCKPCVPIVFHRRDSNSIAKFGSNVFLEWKPDSSMFVIVTSEGHLLFYNVQVLADQKGLYVQTDSPHESLKRDSAELFIKEVIPPLHLSLKEEIQIWDGEITGIVCTTMTEFMISTKKAHVLRYRWDGTQNRDYTLDLRRIPFCINQQVSKGNNFDITYHFI</sequence>
<evidence type="ECO:0000313" key="2">
    <source>
        <dbReference type="RefSeq" id="XP_025831130.1"/>
    </source>
</evidence>